<dbReference type="PANTHER" id="PTHR37419">
    <property type="entry name" value="SERINE/THREONINE-PROTEIN KINASE TOXIN HIPA"/>
    <property type="match status" value="1"/>
</dbReference>
<dbReference type="GO" id="GO:0005829">
    <property type="term" value="C:cytosol"/>
    <property type="evidence" value="ECO:0007669"/>
    <property type="project" value="TreeGrafter"/>
</dbReference>
<dbReference type="Pfam" id="PF13657">
    <property type="entry name" value="Couple_hipA"/>
    <property type="match status" value="1"/>
</dbReference>
<comment type="similarity">
    <text evidence="1">Belongs to the HipA Ser/Thr kinase family.</text>
</comment>
<dbReference type="AlphaFoldDB" id="A0A4R3V124"/>
<evidence type="ECO:0000256" key="1">
    <source>
        <dbReference type="ARBA" id="ARBA00010164"/>
    </source>
</evidence>
<reference evidence="6 7" key="1">
    <citation type="submission" date="2019-03" db="EMBL/GenBank/DDBJ databases">
        <title>Genomic Encyclopedia of Type Strains, Phase IV (KMG-IV): sequencing the most valuable type-strain genomes for metagenomic binning, comparative biology and taxonomic classification.</title>
        <authorList>
            <person name="Goeker M."/>
        </authorList>
    </citation>
    <scope>NUCLEOTIDE SEQUENCE [LARGE SCALE GENOMIC DNA]</scope>
    <source>
        <strain evidence="6 7">DSM 100048</strain>
    </source>
</reference>
<name>A0A4R3V124_9BURK</name>
<keyword evidence="3 6" id="KW-0418">Kinase</keyword>
<evidence type="ECO:0000259" key="5">
    <source>
        <dbReference type="Pfam" id="PF13657"/>
    </source>
</evidence>
<accession>A0A4R3V124</accession>
<evidence type="ECO:0000256" key="2">
    <source>
        <dbReference type="ARBA" id="ARBA00022679"/>
    </source>
</evidence>
<organism evidence="6 7">
    <name type="scientific">Paracandidimonas soli</name>
    <dbReference type="NCBI Taxonomy" id="1917182"/>
    <lineage>
        <taxon>Bacteria</taxon>
        <taxon>Pseudomonadati</taxon>
        <taxon>Pseudomonadota</taxon>
        <taxon>Betaproteobacteria</taxon>
        <taxon>Burkholderiales</taxon>
        <taxon>Alcaligenaceae</taxon>
        <taxon>Paracandidimonas</taxon>
    </lineage>
</organism>
<dbReference type="PANTHER" id="PTHR37419:SF1">
    <property type="entry name" value="SERINE_THREONINE-PROTEIN KINASE TOXIN HIPA"/>
    <property type="match status" value="1"/>
</dbReference>
<evidence type="ECO:0000256" key="3">
    <source>
        <dbReference type="ARBA" id="ARBA00022777"/>
    </source>
</evidence>
<dbReference type="GO" id="GO:0004674">
    <property type="term" value="F:protein serine/threonine kinase activity"/>
    <property type="evidence" value="ECO:0007669"/>
    <property type="project" value="TreeGrafter"/>
</dbReference>
<dbReference type="RefSeq" id="WP_207901778.1">
    <property type="nucleotide sequence ID" value="NZ_JBHRVM010000001.1"/>
</dbReference>
<gene>
    <name evidence="6" type="ORF">EV686_10722</name>
</gene>
<dbReference type="InterPro" id="IPR012893">
    <property type="entry name" value="HipA-like_C"/>
</dbReference>
<protein>
    <submittedName>
        <fullName evidence="6">Serine/threonine-protein kinase HipA</fullName>
    </submittedName>
</protein>
<evidence type="ECO:0000313" key="7">
    <source>
        <dbReference type="Proteomes" id="UP000294692"/>
    </source>
</evidence>
<feature type="domain" description="HipA N-terminal subdomain 1" evidence="5">
    <location>
        <begin position="7"/>
        <end position="111"/>
    </location>
</feature>
<comment type="caution">
    <text evidence="6">The sequence shown here is derived from an EMBL/GenBank/DDBJ whole genome shotgun (WGS) entry which is preliminary data.</text>
</comment>
<evidence type="ECO:0000313" key="6">
    <source>
        <dbReference type="EMBL" id="TCU95964.1"/>
    </source>
</evidence>
<sequence>MADVSTLAVRLYDEPIGTLTHVGGERTLFAFNEAHINDPNRSTLSLSFKDTFGQLLTDFKPYRIKLMPFFSNLLPEGYLRQYLAGMAGVHPEREFFLLRALGQDLPGAVTVTAEDDPAWPERSRAEPGGDDAAPTAVEHALRFSLAGVQLKFSAVTNAPGGLTIPARGVGGDWIVKLPSRDFRHMPENEFSMMTLARMVGIDVPAIDLVDVSSIENLPEGIGHLGSKAFIIKRFDRTDNGRKIHIEDFAQVFGVYPEAKYEKASYRSLARVIATESGDDDIAEFIRRATFNVLIGNGDMHLKNWSLVYRDRKHAELSPAYDFVSTIAYIPGDRSALAFSRGKEFSDYTVDELEHLAAKTALPRNLVMDTAQETVALFMQRWVSEKNHLPMDRDVRAAIDRHLETLPIVAASH</sequence>
<keyword evidence="7" id="KW-1185">Reference proteome</keyword>
<dbReference type="EMBL" id="SMBX01000007">
    <property type="protein sequence ID" value="TCU95964.1"/>
    <property type="molecule type" value="Genomic_DNA"/>
</dbReference>
<dbReference type="InterPro" id="IPR052028">
    <property type="entry name" value="HipA_Ser/Thr_kinase"/>
</dbReference>
<dbReference type="NCBIfam" id="TIGR03071">
    <property type="entry name" value="couple_hipA"/>
    <property type="match status" value="1"/>
</dbReference>
<keyword evidence="2" id="KW-0808">Transferase</keyword>
<feature type="domain" description="HipA-like C-terminal" evidence="4">
    <location>
        <begin position="143"/>
        <end position="381"/>
    </location>
</feature>
<dbReference type="Pfam" id="PF07804">
    <property type="entry name" value="HipA_C"/>
    <property type="match status" value="1"/>
</dbReference>
<proteinExistence type="inferred from homology"/>
<dbReference type="InterPro" id="IPR017508">
    <property type="entry name" value="HipA_N1"/>
</dbReference>
<dbReference type="Proteomes" id="UP000294692">
    <property type="component" value="Unassembled WGS sequence"/>
</dbReference>
<evidence type="ECO:0000259" key="4">
    <source>
        <dbReference type="Pfam" id="PF07804"/>
    </source>
</evidence>
<dbReference type="Gene3D" id="1.10.1070.20">
    <property type="match status" value="1"/>
</dbReference>